<keyword evidence="5" id="KW-1185">Reference proteome</keyword>
<evidence type="ECO:0000313" key="4">
    <source>
        <dbReference type="EMBL" id="CAG9822313.1"/>
    </source>
</evidence>
<dbReference type="Proteomes" id="UP001153737">
    <property type="component" value="Chromosome 5"/>
</dbReference>
<dbReference type="AlphaFoldDB" id="A0A9N9X489"/>
<dbReference type="OrthoDB" id="47375at2759"/>
<keyword evidence="2" id="KW-0328">Glycosyltransferase</keyword>
<reference evidence="4" key="1">
    <citation type="submission" date="2022-01" db="EMBL/GenBank/DDBJ databases">
        <authorList>
            <person name="King R."/>
        </authorList>
    </citation>
    <scope>NUCLEOTIDE SEQUENCE</scope>
</reference>
<dbReference type="GO" id="GO:0050211">
    <property type="term" value="F:procollagen galactosyltransferase activity"/>
    <property type="evidence" value="ECO:0007669"/>
    <property type="project" value="TreeGrafter"/>
</dbReference>
<evidence type="ECO:0000256" key="2">
    <source>
        <dbReference type="ARBA" id="ARBA00022676"/>
    </source>
</evidence>
<dbReference type="EMBL" id="OU896711">
    <property type="protein sequence ID" value="CAG9822313.1"/>
    <property type="molecule type" value="Genomic_DNA"/>
</dbReference>
<comment type="similarity">
    <text evidence="1">Belongs to the glycosyltransferase 25 family.</text>
</comment>
<evidence type="ECO:0000256" key="3">
    <source>
        <dbReference type="ARBA" id="ARBA00022679"/>
    </source>
</evidence>
<reference evidence="4" key="2">
    <citation type="submission" date="2022-10" db="EMBL/GenBank/DDBJ databases">
        <authorList>
            <consortium name="ENA_rothamsted_submissions"/>
            <consortium name="culmorum"/>
            <person name="King R."/>
        </authorList>
    </citation>
    <scope>NUCLEOTIDE SEQUENCE</scope>
</reference>
<keyword evidence="3" id="KW-0808">Transferase</keyword>
<protein>
    <submittedName>
        <fullName evidence="4">Uncharacterized protein</fullName>
    </submittedName>
</protein>
<evidence type="ECO:0000256" key="1">
    <source>
        <dbReference type="ARBA" id="ARBA00006721"/>
    </source>
</evidence>
<dbReference type="PANTHER" id="PTHR10730">
    <property type="entry name" value="PROCOLLAGEN-LYSINE,2-OXOGLUTARATE 5-DIOXYGENASE/GLYCOSYLTRANSFERASE 25 FAMILY MEMBER"/>
    <property type="match status" value="1"/>
</dbReference>
<evidence type="ECO:0000313" key="5">
    <source>
        <dbReference type="Proteomes" id="UP001153737"/>
    </source>
</evidence>
<dbReference type="PANTHER" id="PTHR10730:SF53">
    <property type="entry name" value="GLYCOSYLTRANSFERASE 25 FAMILY MEMBER"/>
    <property type="match status" value="1"/>
</dbReference>
<proteinExistence type="inferred from homology"/>
<name>A0A9N9X489_PHACE</name>
<organism evidence="4 5">
    <name type="scientific">Phaedon cochleariae</name>
    <name type="common">Mustard beetle</name>
    <dbReference type="NCBI Taxonomy" id="80249"/>
    <lineage>
        <taxon>Eukaryota</taxon>
        <taxon>Metazoa</taxon>
        <taxon>Ecdysozoa</taxon>
        <taxon>Arthropoda</taxon>
        <taxon>Hexapoda</taxon>
        <taxon>Insecta</taxon>
        <taxon>Pterygota</taxon>
        <taxon>Neoptera</taxon>
        <taxon>Endopterygota</taxon>
        <taxon>Coleoptera</taxon>
        <taxon>Polyphaga</taxon>
        <taxon>Cucujiformia</taxon>
        <taxon>Chrysomeloidea</taxon>
        <taxon>Chrysomelidae</taxon>
        <taxon>Chrysomelinae</taxon>
        <taxon>Chrysomelini</taxon>
        <taxon>Phaedon</taxon>
    </lineage>
</organism>
<gene>
    <name evidence="4" type="ORF">PHAECO_LOCUS9141</name>
</gene>
<sequence length="172" mass="19290">MDMTSFFPKPKKQNVVSQPLKAWMKRNSSDGFKEDSEEAMLEYMASDASPLPHSFHKICQHDEPFVAGSDLLVEAGYSYWTLGYALSLSGAKKLLEGDPLTRLVPVDEYLPILFDKHPQENWKGHYPRRDLVALSAAPLLLYPTHYTGDAGYVSDTEDSVLVPDVLAAREDL</sequence>
<accession>A0A9N9X489</accession>
<dbReference type="InterPro" id="IPR050757">
    <property type="entry name" value="Collagen_mod_GT25"/>
</dbReference>